<dbReference type="InterPro" id="IPR000962">
    <property type="entry name" value="Znf_DskA_TraR"/>
</dbReference>
<keyword evidence="9" id="KW-1185">Reference proteome</keyword>
<dbReference type="InterPro" id="IPR020458">
    <property type="entry name" value="Znf_DskA_TraR_CS"/>
</dbReference>
<dbReference type="PROSITE" id="PS51128">
    <property type="entry name" value="ZF_DKSA_2"/>
    <property type="match status" value="1"/>
</dbReference>
<dbReference type="PANTHER" id="PTHR33823:SF2">
    <property type="entry name" value="RNA POLYMERASE-BINDING TRANSCRIPTION FACTOR DKSA"/>
    <property type="match status" value="1"/>
</dbReference>
<keyword evidence="4" id="KW-0862">Zinc</keyword>
<keyword evidence="3" id="KW-0863">Zinc-finger</keyword>
<evidence type="ECO:0000256" key="5">
    <source>
        <dbReference type="PROSITE-ProRule" id="PRU00510"/>
    </source>
</evidence>
<accession>A0ABT7QMS6</accession>
<reference evidence="8" key="2">
    <citation type="journal article" date="2023" name="Microbiome">
        <title>Synthase-selected sorting approach identifies a beta-lactone synthase in a nudibranch symbiotic bacterium.</title>
        <authorList>
            <person name="Dzunkova M."/>
            <person name="La Clair J.J."/>
            <person name="Tyml T."/>
            <person name="Doud D."/>
            <person name="Schulz F."/>
            <person name="Piquer-Esteban S."/>
            <person name="Porcel Sanchis D."/>
            <person name="Osborn A."/>
            <person name="Robinson D."/>
            <person name="Louie K.B."/>
            <person name="Bowen B.P."/>
            <person name="Bowers R.M."/>
            <person name="Lee J."/>
            <person name="Arnau V."/>
            <person name="Diaz-Villanueva W."/>
            <person name="Stepanauskas R."/>
            <person name="Gosliner T."/>
            <person name="Date S.V."/>
            <person name="Northen T.R."/>
            <person name="Cheng J.F."/>
            <person name="Burkart M.D."/>
            <person name="Woyke T."/>
        </authorList>
    </citation>
    <scope>NUCLEOTIDE SEQUENCE</scope>
    <source>
        <strain evidence="8">Df01</strain>
    </source>
</reference>
<evidence type="ECO:0000313" key="9">
    <source>
        <dbReference type="Proteomes" id="UP001168167"/>
    </source>
</evidence>
<organism evidence="8 9">
    <name type="scientific">Candidatus Doriopsillibacter californiensis</name>
    <dbReference type="NCBI Taxonomy" id="2970740"/>
    <lineage>
        <taxon>Bacteria</taxon>
        <taxon>Pseudomonadati</taxon>
        <taxon>Pseudomonadota</taxon>
        <taxon>Gammaproteobacteria</taxon>
        <taxon>Candidatus Tethybacterales</taxon>
        <taxon>Candidatus Persebacteraceae</taxon>
        <taxon>Candidatus Doriopsillibacter</taxon>
    </lineage>
</organism>
<comment type="caution">
    <text evidence="8">The sequence shown here is derived from an EMBL/GenBank/DDBJ whole genome shotgun (WGS) entry which is preliminary data.</text>
</comment>
<dbReference type="NCBIfam" id="TIGR02420">
    <property type="entry name" value="dksA"/>
    <property type="match status" value="1"/>
</dbReference>
<dbReference type="Pfam" id="PF01258">
    <property type="entry name" value="zf-dskA_traR"/>
    <property type="match status" value="1"/>
</dbReference>
<dbReference type="PROSITE" id="PS01102">
    <property type="entry name" value="ZF_DKSA_1"/>
    <property type="match status" value="1"/>
</dbReference>
<dbReference type="SUPFAM" id="SSF109635">
    <property type="entry name" value="DnaK suppressor protein DksA, alpha-hairpin domain"/>
    <property type="match status" value="1"/>
</dbReference>
<dbReference type="InterPro" id="IPR012784">
    <property type="entry name" value="DksA_RNA_pol-bd"/>
</dbReference>
<evidence type="ECO:0000313" key="8">
    <source>
        <dbReference type="EMBL" id="MDM5148007.1"/>
    </source>
</evidence>
<keyword evidence="1" id="KW-0963">Cytoplasm</keyword>
<protein>
    <submittedName>
        <fullName evidence="8">RNA polymerase-binding protein DksA</fullName>
    </submittedName>
</protein>
<name>A0ABT7QMS6_9GAMM</name>
<evidence type="ECO:0000259" key="7">
    <source>
        <dbReference type="Pfam" id="PF21157"/>
    </source>
</evidence>
<dbReference type="InterPro" id="IPR037187">
    <property type="entry name" value="DnaK_N"/>
</dbReference>
<feature type="domain" description="DnaK suppressor protein DksA N-terminal" evidence="7">
    <location>
        <begin position="32"/>
        <end position="102"/>
    </location>
</feature>
<keyword evidence="2" id="KW-0479">Metal-binding</keyword>
<dbReference type="Gene3D" id="1.20.120.910">
    <property type="entry name" value="DksA, coiled-coil domain"/>
    <property type="match status" value="1"/>
</dbReference>
<feature type="domain" description="Zinc finger DksA/TraR C4-type" evidence="6">
    <location>
        <begin position="106"/>
        <end position="140"/>
    </location>
</feature>
<proteinExistence type="predicted"/>
<evidence type="ECO:0000256" key="1">
    <source>
        <dbReference type="ARBA" id="ARBA00022490"/>
    </source>
</evidence>
<feature type="zinc finger region" description="dksA C4-type" evidence="5">
    <location>
        <begin position="110"/>
        <end position="134"/>
    </location>
</feature>
<dbReference type="InterPro" id="IPR048489">
    <property type="entry name" value="DksA_N"/>
</dbReference>
<dbReference type="SUPFAM" id="SSF57716">
    <property type="entry name" value="Glucocorticoid receptor-like (DNA-binding domain)"/>
    <property type="match status" value="1"/>
</dbReference>
<dbReference type="Proteomes" id="UP001168167">
    <property type="component" value="Unassembled WGS sequence"/>
</dbReference>
<evidence type="ECO:0000256" key="4">
    <source>
        <dbReference type="ARBA" id="ARBA00022833"/>
    </source>
</evidence>
<evidence type="ECO:0000259" key="6">
    <source>
        <dbReference type="Pfam" id="PF01258"/>
    </source>
</evidence>
<gene>
    <name evidence="8" type="primary">dksA</name>
    <name evidence="8" type="ORF">NQX30_06450</name>
</gene>
<reference evidence="8" key="1">
    <citation type="submission" date="2022-08" db="EMBL/GenBank/DDBJ databases">
        <authorList>
            <person name="Dzunkova M."/>
            <person name="La Clair J."/>
            <person name="Tyml T."/>
            <person name="Doud D."/>
            <person name="Schulz F."/>
            <person name="Piquer S."/>
            <person name="Porcel Sanchis D."/>
            <person name="Osborn A."/>
            <person name="Robinson D."/>
            <person name="Louie K.B."/>
            <person name="Bowen B.P."/>
            <person name="Bowers R."/>
            <person name="Lee J."/>
            <person name="Arnau Llombart V."/>
            <person name="Diaz Villanueva W."/>
            <person name="Gosliner T."/>
            <person name="Northen T."/>
            <person name="Cheng J.-F."/>
            <person name="Burkart M.D."/>
            <person name="Woyke T."/>
        </authorList>
    </citation>
    <scope>NUCLEOTIDE SEQUENCE</scope>
    <source>
        <strain evidence="8">Df01</strain>
    </source>
</reference>
<evidence type="ECO:0000256" key="2">
    <source>
        <dbReference type="ARBA" id="ARBA00022723"/>
    </source>
</evidence>
<dbReference type="Pfam" id="PF21157">
    <property type="entry name" value="DksA_N"/>
    <property type="match status" value="1"/>
</dbReference>
<sequence length="146" mass="16846">MPNQKNALPVKKGKAVGAYRPTATEKYMSVKQIKYFTDLLRQTLNQIGVTADKTIDALRVSDEHTPDENDRASKEADFALELRERERESFLVQKIRHALRRLDNHEYGYCEECGESIGIDRLLARPVATLCFECKNLQEYQEKTHS</sequence>
<evidence type="ECO:0000256" key="3">
    <source>
        <dbReference type="ARBA" id="ARBA00022771"/>
    </source>
</evidence>
<dbReference type="EMBL" id="JANQAO010000003">
    <property type="protein sequence ID" value="MDM5148007.1"/>
    <property type="molecule type" value="Genomic_DNA"/>
</dbReference>
<dbReference type="PANTHER" id="PTHR33823">
    <property type="entry name" value="RNA POLYMERASE-BINDING TRANSCRIPTION FACTOR DKSA-RELATED"/>
    <property type="match status" value="1"/>
</dbReference>